<evidence type="ECO:0000256" key="6">
    <source>
        <dbReference type="ARBA" id="ARBA00022884"/>
    </source>
</evidence>
<dbReference type="Proteomes" id="UP001153714">
    <property type="component" value="Chromosome 2"/>
</dbReference>
<dbReference type="Pfam" id="PF21010">
    <property type="entry name" value="HA2_C"/>
    <property type="match status" value="1"/>
</dbReference>
<dbReference type="FunFam" id="1.20.120.1080:FF:000002">
    <property type="entry name" value="Putative ATP-dependent RNA helicase DHX36"/>
    <property type="match status" value="1"/>
</dbReference>
<accession>A0A9N9WEL4</accession>
<dbReference type="InterPro" id="IPR048333">
    <property type="entry name" value="HA2_WH"/>
</dbReference>
<evidence type="ECO:0000256" key="8">
    <source>
        <dbReference type="SAM" id="MobiDB-lite"/>
    </source>
</evidence>
<dbReference type="Pfam" id="PF04408">
    <property type="entry name" value="WHD_HA2"/>
    <property type="match status" value="1"/>
</dbReference>
<dbReference type="CDD" id="cd17917">
    <property type="entry name" value="DEXHc_RHA-like"/>
    <property type="match status" value="1"/>
</dbReference>
<dbReference type="PANTHER" id="PTHR18934">
    <property type="entry name" value="ATP-DEPENDENT RNA HELICASE"/>
    <property type="match status" value="1"/>
</dbReference>
<keyword evidence="4" id="KW-0347">Helicase</keyword>
<evidence type="ECO:0000259" key="10">
    <source>
        <dbReference type="PROSITE" id="PS51194"/>
    </source>
</evidence>
<evidence type="ECO:0000256" key="1">
    <source>
        <dbReference type="ARBA" id="ARBA00012552"/>
    </source>
</evidence>
<sequence length="1046" mass="118236">MSRRGDAWRKQRHGNANASSSWTRNRFRIPHPPGLRGRQIGLFYRDLNKKNKNTKKDHALALRIPKPVITKLMRNLENIATIAKKDNITILPKMISVLFPEKLDNENKVTTKILNDIEENEPSIKLLKTDPSTICAPGPSQTPDFIPIKSEVFQEYGTGERVLSLRGAGDFKYGYKDIITGTFDEKLEECLSKGINITKSNDEITSLNKLFYDEHINRLSNSQYLKMKKFRETLPTYKKSEDLLNVINNNQVVVISGETGCGKSTQVPQIILDHALMNKKGANVKLLITQPRRIAASSLAVRVAKERAESMGVSVGYAVRLEKEEARPRGSMMFCTTGILLVDLETNQGLTDYSHIILDEVHERDCHIDFAMCMLKQVLQKRKDLKLILMSATIDAEKLSAFFNDCPMMHIEGLAYPVKDVYLEEILHLTHFQLKDVPQPKGDHKFRGGRNRAAAAGNEKAIQYRAEIRPWLESIKKNLDPSVYQTLQDHRIEDLNMDLIFEVIKYICRGPPGAILVFLPGIGEITKLLKIIHENESYLGSKCEVHALHSKLPTLEQNKIFESPPSHIRKIIVATNIAETSITIDDIVYVIDCGKIKYNGLNVEQNFTTLKTEWVLQANLRQRRGRAGRCQPGVCYHLVTTYRAGVLEERLLPELQRSNLLEPVLTIKRLRLGKAADAFKNVPDSPSETTVERAVTHLQQCGALDDNETLTPLGWHLARLPVHPAAGKLVLFGALFGCLDRAASVAAVWSFKDPFLLIIDKEDEVKAVKRRLALGEPSDHIAVSEALIQWERCAPYKRRNYAYQNFLSHNTLELLSDMKNQIGDNLKQMGFLSSGRVTSAWENRNTDNLSLFKAIIAASLYPNIATARWTRFNARNPNKPVRVKVKTPEGNVTIHPSSMMSPPKKNPVKPCTNMGANWLVYWLKQKSSDLFVIDVTLVYTLPLLFFGELKVFDNEEDPLFCNISISSYKVNVLKESAELLLELRNLLDQVLASKIMVSSTHSIKHSEFEENVLNAVIAVITAEDERAEYVDDTESDKSECESTSHR</sequence>
<dbReference type="GO" id="GO:0016787">
    <property type="term" value="F:hydrolase activity"/>
    <property type="evidence" value="ECO:0007669"/>
    <property type="project" value="UniProtKB-KW"/>
</dbReference>
<dbReference type="SUPFAM" id="SSF52540">
    <property type="entry name" value="P-loop containing nucleoside triphosphate hydrolases"/>
    <property type="match status" value="1"/>
</dbReference>
<dbReference type="GO" id="GO:0005524">
    <property type="term" value="F:ATP binding"/>
    <property type="evidence" value="ECO:0007669"/>
    <property type="project" value="UniProtKB-KW"/>
</dbReference>
<name>A0A9N9WEL4_9NEOP</name>
<dbReference type="CDD" id="cd18791">
    <property type="entry name" value="SF2_C_RHA"/>
    <property type="match status" value="1"/>
</dbReference>
<dbReference type="PANTHER" id="PTHR18934:SF237">
    <property type="entry name" value="ATP-DEPENDENT DNA_RNA HELICASE DHX36"/>
    <property type="match status" value="1"/>
</dbReference>
<keyword evidence="12" id="KW-1185">Reference proteome</keyword>
<dbReference type="Pfam" id="PF00271">
    <property type="entry name" value="Helicase_C"/>
    <property type="match status" value="1"/>
</dbReference>
<evidence type="ECO:0000259" key="9">
    <source>
        <dbReference type="PROSITE" id="PS51192"/>
    </source>
</evidence>
<dbReference type="GO" id="GO:0005737">
    <property type="term" value="C:cytoplasm"/>
    <property type="evidence" value="ECO:0007669"/>
    <property type="project" value="TreeGrafter"/>
</dbReference>
<dbReference type="InterPro" id="IPR027417">
    <property type="entry name" value="P-loop_NTPase"/>
</dbReference>
<evidence type="ECO:0000313" key="12">
    <source>
        <dbReference type="Proteomes" id="UP001153714"/>
    </source>
</evidence>
<reference evidence="11" key="2">
    <citation type="submission" date="2022-10" db="EMBL/GenBank/DDBJ databases">
        <authorList>
            <consortium name="ENA_rothamsted_submissions"/>
            <consortium name="culmorum"/>
            <person name="King R."/>
        </authorList>
    </citation>
    <scope>NUCLEOTIDE SEQUENCE</scope>
</reference>
<dbReference type="SMART" id="SM00490">
    <property type="entry name" value="HELICc"/>
    <property type="match status" value="1"/>
</dbReference>
<dbReference type="SMART" id="SM00487">
    <property type="entry name" value="DEXDc"/>
    <property type="match status" value="1"/>
</dbReference>
<organism evidence="11 12">
    <name type="scientific">Diatraea saccharalis</name>
    <name type="common">sugarcane borer</name>
    <dbReference type="NCBI Taxonomy" id="40085"/>
    <lineage>
        <taxon>Eukaryota</taxon>
        <taxon>Metazoa</taxon>
        <taxon>Ecdysozoa</taxon>
        <taxon>Arthropoda</taxon>
        <taxon>Hexapoda</taxon>
        <taxon>Insecta</taxon>
        <taxon>Pterygota</taxon>
        <taxon>Neoptera</taxon>
        <taxon>Endopterygota</taxon>
        <taxon>Lepidoptera</taxon>
        <taxon>Glossata</taxon>
        <taxon>Ditrysia</taxon>
        <taxon>Pyraloidea</taxon>
        <taxon>Crambidae</taxon>
        <taxon>Crambinae</taxon>
        <taxon>Diatraea</taxon>
    </lineage>
</organism>
<dbReference type="GO" id="GO:0005634">
    <property type="term" value="C:nucleus"/>
    <property type="evidence" value="ECO:0007669"/>
    <property type="project" value="TreeGrafter"/>
</dbReference>
<keyword evidence="2" id="KW-0547">Nucleotide-binding</keyword>
<dbReference type="FunFam" id="3.40.50.300:FF:000526">
    <property type="entry name" value="DExH-box ATP-dependent RNA helicase DExH3"/>
    <property type="match status" value="1"/>
</dbReference>
<evidence type="ECO:0000256" key="3">
    <source>
        <dbReference type="ARBA" id="ARBA00022801"/>
    </source>
</evidence>
<feature type="region of interest" description="Disordered" evidence="8">
    <location>
        <begin position="1"/>
        <end position="30"/>
    </location>
</feature>
<keyword evidence="6" id="KW-0694">RNA-binding</keyword>
<dbReference type="EC" id="3.6.4.13" evidence="1"/>
<dbReference type="InterPro" id="IPR001650">
    <property type="entry name" value="Helicase_C-like"/>
</dbReference>
<dbReference type="Pfam" id="PF07717">
    <property type="entry name" value="OB_NTP_bind"/>
    <property type="match status" value="1"/>
</dbReference>
<dbReference type="PROSITE" id="PS51192">
    <property type="entry name" value="HELICASE_ATP_BIND_1"/>
    <property type="match status" value="1"/>
</dbReference>
<gene>
    <name evidence="11" type="ORF">DIATSA_LOCUS6547</name>
</gene>
<dbReference type="Gene3D" id="3.40.50.300">
    <property type="entry name" value="P-loop containing nucleotide triphosphate hydrolases"/>
    <property type="match status" value="2"/>
</dbReference>
<evidence type="ECO:0000256" key="7">
    <source>
        <dbReference type="ARBA" id="ARBA00060772"/>
    </source>
</evidence>
<dbReference type="PROSITE" id="PS00690">
    <property type="entry name" value="DEAH_ATP_HELICASE"/>
    <property type="match status" value="1"/>
</dbReference>
<dbReference type="PROSITE" id="PS51194">
    <property type="entry name" value="HELICASE_CTER"/>
    <property type="match status" value="1"/>
</dbReference>
<feature type="domain" description="Helicase ATP-binding" evidence="9">
    <location>
        <begin position="244"/>
        <end position="412"/>
    </location>
</feature>
<evidence type="ECO:0000256" key="5">
    <source>
        <dbReference type="ARBA" id="ARBA00022840"/>
    </source>
</evidence>
<dbReference type="OrthoDB" id="5600252at2759"/>
<reference evidence="11" key="1">
    <citation type="submission" date="2021-12" db="EMBL/GenBank/DDBJ databases">
        <authorList>
            <person name="King R."/>
        </authorList>
    </citation>
    <scope>NUCLEOTIDE SEQUENCE</scope>
</reference>
<proteinExistence type="inferred from homology"/>
<feature type="domain" description="Helicase C-terminal" evidence="10">
    <location>
        <begin position="499"/>
        <end position="671"/>
    </location>
</feature>
<dbReference type="Gene3D" id="1.20.120.1080">
    <property type="match status" value="1"/>
</dbReference>
<dbReference type="Pfam" id="PF00270">
    <property type="entry name" value="DEAD"/>
    <property type="match status" value="1"/>
</dbReference>
<dbReference type="EMBL" id="OU893333">
    <property type="protein sequence ID" value="CAG9788761.1"/>
    <property type="molecule type" value="Genomic_DNA"/>
</dbReference>
<dbReference type="InterPro" id="IPR011545">
    <property type="entry name" value="DEAD/DEAH_box_helicase_dom"/>
</dbReference>
<keyword evidence="5" id="KW-0067">ATP-binding</keyword>
<dbReference type="InterPro" id="IPR002464">
    <property type="entry name" value="DNA/RNA_helicase_DEAH_CS"/>
</dbReference>
<protein>
    <recommendedName>
        <fullName evidence="1">RNA helicase</fullName>
        <ecNumber evidence="1">3.6.4.13</ecNumber>
    </recommendedName>
</protein>
<evidence type="ECO:0000256" key="4">
    <source>
        <dbReference type="ARBA" id="ARBA00022806"/>
    </source>
</evidence>
<evidence type="ECO:0000256" key="2">
    <source>
        <dbReference type="ARBA" id="ARBA00022741"/>
    </source>
</evidence>
<dbReference type="InterPro" id="IPR007502">
    <property type="entry name" value="Helicase-assoc_dom"/>
</dbReference>
<dbReference type="InterPro" id="IPR014001">
    <property type="entry name" value="Helicase_ATP-bd"/>
</dbReference>
<keyword evidence="3" id="KW-0378">Hydrolase</keyword>
<dbReference type="GO" id="GO:0003724">
    <property type="term" value="F:RNA helicase activity"/>
    <property type="evidence" value="ECO:0007669"/>
    <property type="project" value="UniProtKB-EC"/>
</dbReference>
<dbReference type="GO" id="GO:0003678">
    <property type="term" value="F:DNA helicase activity"/>
    <property type="evidence" value="ECO:0007669"/>
    <property type="project" value="TreeGrafter"/>
</dbReference>
<evidence type="ECO:0000313" key="11">
    <source>
        <dbReference type="EMBL" id="CAG9788761.1"/>
    </source>
</evidence>
<dbReference type="InterPro" id="IPR011709">
    <property type="entry name" value="DEAD-box_helicase_OB_fold"/>
</dbReference>
<dbReference type="SMART" id="SM00847">
    <property type="entry name" value="HA2"/>
    <property type="match status" value="1"/>
</dbReference>
<comment type="similarity">
    <text evidence="7">Belongs to the DExH box helicase family.</text>
</comment>
<dbReference type="GO" id="GO:0051880">
    <property type="term" value="F:G-quadruplex DNA binding"/>
    <property type="evidence" value="ECO:0007669"/>
    <property type="project" value="TreeGrafter"/>
</dbReference>
<dbReference type="AlphaFoldDB" id="A0A9N9WEL4"/>
<feature type="compositionally biased region" description="Polar residues" evidence="8">
    <location>
        <begin position="14"/>
        <end position="24"/>
    </location>
</feature>
<dbReference type="GO" id="GO:0002151">
    <property type="term" value="F:G-quadruplex RNA binding"/>
    <property type="evidence" value="ECO:0007669"/>
    <property type="project" value="TreeGrafter"/>
</dbReference>